<sequence>MFNWTVGAQGRFNALANPFRLMVQTCRPACLRRAATV</sequence>
<evidence type="ECO:0000313" key="1">
    <source>
        <dbReference type="EMBL" id="MDQ0111323.1"/>
    </source>
</evidence>
<name>A0ABT9TX57_PAEHA</name>
<protein>
    <submittedName>
        <fullName evidence="1">Uncharacterized protein</fullName>
    </submittedName>
</protein>
<evidence type="ECO:0000313" key="2">
    <source>
        <dbReference type="Proteomes" id="UP001229346"/>
    </source>
</evidence>
<organism evidence="1 2">
    <name type="scientific">Paenibacillus harenae</name>
    <dbReference type="NCBI Taxonomy" id="306543"/>
    <lineage>
        <taxon>Bacteria</taxon>
        <taxon>Bacillati</taxon>
        <taxon>Bacillota</taxon>
        <taxon>Bacilli</taxon>
        <taxon>Bacillales</taxon>
        <taxon>Paenibacillaceae</taxon>
        <taxon>Paenibacillus</taxon>
    </lineage>
</organism>
<comment type="caution">
    <text evidence="1">The sequence shown here is derived from an EMBL/GenBank/DDBJ whole genome shotgun (WGS) entry which is preliminary data.</text>
</comment>
<dbReference type="Proteomes" id="UP001229346">
    <property type="component" value="Unassembled WGS sequence"/>
</dbReference>
<reference evidence="1 2" key="1">
    <citation type="submission" date="2023-07" db="EMBL/GenBank/DDBJ databases">
        <title>Sorghum-associated microbial communities from plants grown in Nebraska, USA.</title>
        <authorList>
            <person name="Schachtman D."/>
        </authorList>
    </citation>
    <scope>NUCLEOTIDE SEQUENCE [LARGE SCALE GENOMIC DNA]</scope>
    <source>
        <strain evidence="1 2">CC482</strain>
    </source>
</reference>
<gene>
    <name evidence="1" type="ORF">J2T15_000756</name>
</gene>
<accession>A0ABT9TX57</accession>
<proteinExistence type="predicted"/>
<dbReference type="EMBL" id="JAUSSU010000002">
    <property type="protein sequence ID" value="MDQ0111323.1"/>
    <property type="molecule type" value="Genomic_DNA"/>
</dbReference>
<keyword evidence="2" id="KW-1185">Reference proteome</keyword>